<feature type="domain" description="Sulfatase-modifying factor enzyme-like" evidence="4">
    <location>
        <begin position="171"/>
        <end position="320"/>
    </location>
</feature>
<name>A0A1H7SLB3_9BACT</name>
<dbReference type="InterPro" id="IPR024775">
    <property type="entry name" value="DinB-like"/>
</dbReference>
<dbReference type="PANTHER" id="PTHR23150">
    <property type="entry name" value="SULFATASE MODIFYING FACTOR 1, 2"/>
    <property type="match status" value="1"/>
</dbReference>
<dbReference type="EMBL" id="FOBB01000002">
    <property type="protein sequence ID" value="SEL73402.1"/>
    <property type="molecule type" value="Genomic_DNA"/>
</dbReference>
<dbReference type="SUPFAM" id="SSF56436">
    <property type="entry name" value="C-type lectin-like"/>
    <property type="match status" value="1"/>
</dbReference>
<evidence type="ECO:0000256" key="3">
    <source>
        <dbReference type="ARBA" id="ARBA00037882"/>
    </source>
</evidence>
<dbReference type="OrthoDB" id="9768004at2"/>
<dbReference type="InterPro" id="IPR005532">
    <property type="entry name" value="SUMF_dom"/>
</dbReference>
<dbReference type="STRING" id="573321.SAMN04488505_102974"/>
<dbReference type="NCBIfam" id="TIGR03440">
    <property type="entry name" value="egtB_TIGR03440"/>
    <property type="match status" value="1"/>
</dbReference>
<dbReference type="Pfam" id="PF12867">
    <property type="entry name" value="DinB_2"/>
    <property type="match status" value="1"/>
</dbReference>
<evidence type="ECO:0000313" key="6">
    <source>
        <dbReference type="EMBL" id="SEL73402.1"/>
    </source>
</evidence>
<dbReference type="InterPro" id="IPR016187">
    <property type="entry name" value="CTDL_fold"/>
</dbReference>
<keyword evidence="2" id="KW-0408">Iron</keyword>
<proteinExistence type="predicted"/>
<dbReference type="GO" id="GO:0052699">
    <property type="term" value="P:ergothioneine biosynthetic process"/>
    <property type="evidence" value="ECO:0007669"/>
    <property type="project" value="InterPro"/>
</dbReference>
<dbReference type="Pfam" id="PF03781">
    <property type="entry name" value="FGE-sulfatase"/>
    <property type="match status" value="1"/>
</dbReference>
<protein>
    <submittedName>
        <fullName evidence="6">Ergothioneine biosynthesis protein EgtB</fullName>
    </submittedName>
</protein>
<dbReference type="InterPro" id="IPR042095">
    <property type="entry name" value="SUMF_sf"/>
</dbReference>
<dbReference type="RefSeq" id="WP_089911199.1">
    <property type="nucleotide sequence ID" value="NZ_FOBB01000002.1"/>
</dbReference>
<dbReference type="Gene3D" id="3.90.1580.10">
    <property type="entry name" value="paralog of FGE (formylglycine-generating enzyme)"/>
    <property type="match status" value="2"/>
</dbReference>
<feature type="domain" description="DinB-like" evidence="5">
    <location>
        <begin position="10"/>
        <end position="137"/>
    </location>
</feature>
<reference evidence="6 7" key="1">
    <citation type="submission" date="2016-10" db="EMBL/GenBank/DDBJ databases">
        <authorList>
            <person name="de Groot N.N."/>
        </authorList>
    </citation>
    <scope>NUCLEOTIDE SEQUENCE [LARGE SCALE GENOMIC DNA]</scope>
    <source>
        <strain evidence="6 7">DSM 21039</strain>
    </source>
</reference>
<evidence type="ECO:0000256" key="2">
    <source>
        <dbReference type="ARBA" id="ARBA00023004"/>
    </source>
</evidence>
<keyword evidence="7" id="KW-1185">Reference proteome</keyword>
<gene>
    <name evidence="6" type="ORF">SAMN04488505_102974</name>
</gene>
<dbReference type="Proteomes" id="UP000198984">
    <property type="component" value="Unassembled WGS sequence"/>
</dbReference>
<evidence type="ECO:0000259" key="5">
    <source>
        <dbReference type="Pfam" id="PF12867"/>
    </source>
</evidence>
<evidence type="ECO:0000256" key="1">
    <source>
        <dbReference type="ARBA" id="ARBA00023002"/>
    </source>
</evidence>
<comment type="pathway">
    <text evidence="3">Amino-acid biosynthesis; ergothioneine biosynthesis.</text>
</comment>
<dbReference type="InterPro" id="IPR017806">
    <property type="entry name" value="EgtB"/>
</dbReference>
<accession>A0A1H7SLB3</accession>
<keyword evidence="1" id="KW-0560">Oxidoreductase</keyword>
<evidence type="ECO:0000259" key="4">
    <source>
        <dbReference type="Pfam" id="PF03781"/>
    </source>
</evidence>
<evidence type="ECO:0000313" key="7">
    <source>
        <dbReference type="Proteomes" id="UP000198984"/>
    </source>
</evidence>
<dbReference type="InterPro" id="IPR051043">
    <property type="entry name" value="Sulfatase_Mod_Factor_Kinase"/>
</dbReference>
<dbReference type="PANTHER" id="PTHR23150:SF36">
    <property type="entry name" value="HERCYNINE OXYGENASE"/>
    <property type="match status" value="1"/>
</dbReference>
<organism evidence="6 7">
    <name type="scientific">Chitinophaga rupis</name>
    <dbReference type="NCBI Taxonomy" id="573321"/>
    <lineage>
        <taxon>Bacteria</taxon>
        <taxon>Pseudomonadati</taxon>
        <taxon>Bacteroidota</taxon>
        <taxon>Chitinophagia</taxon>
        <taxon>Chitinophagales</taxon>
        <taxon>Chitinophagaceae</taxon>
        <taxon>Chitinophaga</taxon>
    </lineage>
</organism>
<dbReference type="AlphaFoldDB" id="A0A1H7SLB3"/>
<sequence>MHLKDKYGVVRQRSETICAPLKTEDYVVQPVVDVSPPKWHLGHTTWFFETFLLKPNVPDYTEFDADYNFVFNSYYESVGARVIRTNRGNLSRPAVEDIMRYREYVDKAMLHLLEHELPANLQALVVLGLNHEEQHQELLLTDIKYILGHNPLFPAYDKQRKPAAAPVHDGPEWLEMPEGMYSIGYEGEGFCFDNEQQRHKVFLQQYRISTDLVTNAEYLDFMAAGGYTDFRYWHAEGWDWVKQQQVNAPLYWHEVDGRWMYYTWQGLQPVDGDAPVCHISYYEATAYAAWKGKRLPTEFEWEAAAPQLQWGTRWEWTESAYLPYPGFTKAPGAIGEYNGKFMVSQMVLRGGSEVTPPDHSRITYRNFFHPNLRWQFTGIRLAQ</sequence>